<gene>
    <name evidence="1" type="ORF">WKI67_01265</name>
</gene>
<organism evidence="1 2">
    <name type="scientific">Streptomyces achmelvichensis</name>
    <dbReference type="NCBI Taxonomy" id="3134111"/>
    <lineage>
        <taxon>Bacteria</taxon>
        <taxon>Bacillati</taxon>
        <taxon>Actinomycetota</taxon>
        <taxon>Actinomycetes</taxon>
        <taxon>Kitasatosporales</taxon>
        <taxon>Streptomycetaceae</taxon>
        <taxon>Streptomyces</taxon>
    </lineage>
</organism>
<accession>A0ACC6PLA6</accession>
<dbReference type="Proteomes" id="UP001377168">
    <property type="component" value="Unassembled WGS sequence"/>
</dbReference>
<sequence>MNQAADSPSTCPTEKRDLLAKHTVVIAIGEPNLSAELRGSLELLGRYEVAGQTSSAPEATSLLQQTRPDFLLIDLELVRTLGTSLEQLRDSPYRPRVLLLADDAKPEELEAVLDAGVLGFLSRDMSAHFLDAALRHVLSGGCVIAPSVLKALKEGANTSGSPFAHAHDRIGLLNESEGRVLRLLGYGYDNARIASEFVLSLASVKTYVSRVLKKLRLDNRTQAALVANEMRLTR</sequence>
<name>A0ACC6PLA6_9ACTN</name>
<protein>
    <submittedName>
        <fullName evidence="1">Response regulator transcription factor</fullName>
    </submittedName>
</protein>
<evidence type="ECO:0000313" key="1">
    <source>
        <dbReference type="EMBL" id="MEJ8632115.1"/>
    </source>
</evidence>
<comment type="caution">
    <text evidence="1">The sequence shown here is derived from an EMBL/GenBank/DDBJ whole genome shotgun (WGS) entry which is preliminary data.</text>
</comment>
<evidence type="ECO:0000313" key="2">
    <source>
        <dbReference type="Proteomes" id="UP001377168"/>
    </source>
</evidence>
<proteinExistence type="predicted"/>
<dbReference type="EMBL" id="JBBKAJ010000004">
    <property type="protein sequence ID" value="MEJ8632115.1"/>
    <property type="molecule type" value="Genomic_DNA"/>
</dbReference>
<reference evidence="1" key="1">
    <citation type="submission" date="2024-03" db="EMBL/GenBank/DDBJ databases">
        <title>Novel Streptomyces species of biotechnological and ecological value are a feature of Machair soil.</title>
        <authorList>
            <person name="Prole J.R."/>
            <person name="Goodfellow M."/>
            <person name="Allenby N."/>
            <person name="Ward A.C."/>
        </authorList>
    </citation>
    <scope>NUCLEOTIDE SEQUENCE</scope>
    <source>
        <strain evidence="1">MS2.AVA.5</strain>
    </source>
</reference>
<keyword evidence="2" id="KW-1185">Reference proteome</keyword>